<proteinExistence type="predicted"/>
<accession>A0A1Y3P1N1</accession>
<dbReference type="EMBL" id="LOHF01000008">
    <property type="protein sequence ID" value="OUM73719.1"/>
    <property type="molecule type" value="Genomic_DNA"/>
</dbReference>
<keyword evidence="2" id="KW-1185">Reference proteome</keyword>
<reference evidence="1 2" key="1">
    <citation type="journal article" date="2017" name="Syst. Appl. Microbiol.">
        <title>Pseudomonas caspiana sp. nov., a citrus pathogen in the Pseudomonas syringae phylogenetic group.</title>
        <authorList>
            <person name="Busquets A."/>
            <person name="Gomila M."/>
            <person name="Beiki F."/>
            <person name="Mulet M."/>
            <person name="Rahimian H."/>
            <person name="Garcia-Valdes E."/>
            <person name="Lalucat J."/>
        </authorList>
    </citation>
    <scope>NUCLEOTIDE SEQUENCE [LARGE SCALE GENOMIC DNA]</scope>
    <source>
        <strain evidence="1 2">FBF102</strain>
    </source>
</reference>
<dbReference type="Proteomes" id="UP000195440">
    <property type="component" value="Unassembled WGS sequence"/>
</dbReference>
<gene>
    <name evidence="1" type="ORF">AUC60_11630</name>
</gene>
<evidence type="ECO:0000313" key="2">
    <source>
        <dbReference type="Proteomes" id="UP000195440"/>
    </source>
</evidence>
<comment type="caution">
    <text evidence="1">The sequence shown here is derived from an EMBL/GenBank/DDBJ whole genome shotgun (WGS) entry which is preliminary data.</text>
</comment>
<dbReference type="AlphaFoldDB" id="A0A1Y3P1N1"/>
<name>A0A1Y3P1N1_9PSED</name>
<sequence length="60" mass="6720">MATPYEFTSQRAAMSAAMTLIGNSRRKFIVKEVININGLRRWVVAHPDGNPAIPFERFAA</sequence>
<protein>
    <submittedName>
        <fullName evidence="1">Uncharacterized protein</fullName>
    </submittedName>
</protein>
<evidence type="ECO:0000313" key="1">
    <source>
        <dbReference type="EMBL" id="OUM73719.1"/>
    </source>
</evidence>
<organism evidence="1 2">
    <name type="scientific">Pseudomonas caspiana</name>
    <dbReference type="NCBI Taxonomy" id="1451454"/>
    <lineage>
        <taxon>Bacteria</taxon>
        <taxon>Pseudomonadati</taxon>
        <taxon>Pseudomonadota</taxon>
        <taxon>Gammaproteobacteria</taxon>
        <taxon>Pseudomonadales</taxon>
        <taxon>Pseudomonadaceae</taxon>
        <taxon>Pseudomonas</taxon>
    </lineage>
</organism>